<dbReference type="Proteomes" id="UP000316360">
    <property type="component" value="Unassembled WGS sequence"/>
</dbReference>
<dbReference type="Pfam" id="PF04199">
    <property type="entry name" value="Cyclase"/>
    <property type="match status" value="1"/>
</dbReference>
<dbReference type="PANTHER" id="PTHR31118">
    <property type="entry name" value="CYCLASE-LIKE PROTEIN 2"/>
    <property type="match status" value="1"/>
</dbReference>
<comment type="caution">
    <text evidence="1">The sequence shown here is derived from an EMBL/GenBank/DDBJ whole genome shotgun (WGS) entry which is preliminary data.</text>
</comment>
<organism evidence="1 2">
    <name type="scientific">Aerophobetes bacterium</name>
    <dbReference type="NCBI Taxonomy" id="2030807"/>
    <lineage>
        <taxon>Bacteria</taxon>
        <taxon>Candidatus Aerophobota</taxon>
    </lineage>
</organism>
<dbReference type="PANTHER" id="PTHR31118:SF12">
    <property type="entry name" value="CYCLASE-LIKE PROTEIN 2"/>
    <property type="match status" value="1"/>
</dbReference>
<feature type="non-terminal residue" evidence="1">
    <location>
        <position position="1"/>
    </location>
</feature>
<proteinExistence type="predicted"/>
<dbReference type="Gene3D" id="3.50.30.50">
    <property type="entry name" value="Putative cyclase"/>
    <property type="match status" value="1"/>
</dbReference>
<dbReference type="SUPFAM" id="SSF102198">
    <property type="entry name" value="Putative cyclase"/>
    <property type="match status" value="1"/>
</dbReference>
<name>A0A523S044_UNCAE</name>
<dbReference type="InterPro" id="IPR007325">
    <property type="entry name" value="KFase/CYL"/>
</dbReference>
<dbReference type="AlphaFoldDB" id="A0A523S044"/>
<evidence type="ECO:0000313" key="1">
    <source>
        <dbReference type="EMBL" id="TET11397.1"/>
    </source>
</evidence>
<evidence type="ECO:0000313" key="2">
    <source>
        <dbReference type="Proteomes" id="UP000316360"/>
    </source>
</evidence>
<dbReference type="InterPro" id="IPR037175">
    <property type="entry name" value="KFase_sf"/>
</dbReference>
<accession>A0A523S044</accession>
<gene>
    <name evidence="1" type="ORF">E3J84_02975</name>
</gene>
<dbReference type="EMBL" id="SOKJ01000157">
    <property type="protein sequence ID" value="TET11397.1"/>
    <property type="molecule type" value="Genomic_DNA"/>
</dbReference>
<sequence>YDLTHGISEKTFHPFGSPQFGIYETFEVQGCRSSKVTITLHFATHLDSPWHFVRDGKKLEDLSLDRFVGEGLVVDLSDKYGPSCGKNLCISQKDLEIAVEKTGKTLQPDDMIIINTGWHQLFDTHPQDYYAYAAAIGDGAGSWLAEKKVKLVGIDACDVDDHKFFAQPPFHPPNHGKNFLPNNILIIENVGGEVDKVVGKKLLIIASPLNIKGIHGSSSPIRLIALETE</sequence>
<dbReference type="GO" id="GO:0004061">
    <property type="term" value="F:arylformamidase activity"/>
    <property type="evidence" value="ECO:0007669"/>
    <property type="project" value="InterPro"/>
</dbReference>
<reference evidence="1 2" key="1">
    <citation type="submission" date="2019-03" db="EMBL/GenBank/DDBJ databases">
        <title>Metabolic potential of uncultured bacteria and archaea associated with petroleum seepage in deep-sea sediments.</title>
        <authorList>
            <person name="Dong X."/>
            <person name="Hubert C."/>
        </authorList>
    </citation>
    <scope>NUCLEOTIDE SEQUENCE [LARGE SCALE GENOMIC DNA]</scope>
    <source>
        <strain evidence="1">E44_bin7</strain>
    </source>
</reference>
<dbReference type="GO" id="GO:0019441">
    <property type="term" value="P:L-tryptophan catabolic process to kynurenine"/>
    <property type="evidence" value="ECO:0007669"/>
    <property type="project" value="InterPro"/>
</dbReference>
<protein>
    <submittedName>
        <fullName evidence="1">Cyclase family protein</fullName>
    </submittedName>
</protein>